<dbReference type="EMBL" id="JABFUD020000018">
    <property type="protein sequence ID" value="KAI5066240.1"/>
    <property type="molecule type" value="Genomic_DNA"/>
</dbReference>
<evidence type="ECO:0000313" key="5">
    <source>
        <dbReference type="Proteomes" id="UP000886520"/>
    </source>
</evidence>
<dbReference type="GO" id="GO:0008270">
    <property type="term" value="F:zinc ion binding"/>
    <property type="evidence" value="ECO:0007669"/>
    <property type="project" value="UniProtKB-KW"/>
</dbReference>
<protein>
    <recommendedName>
        <fullName evidence="3">CCHC-type domain-containing protein</fullName>
    </recommendedName>
</protein>
<reference evidence="4" key="1">
    <citation type="submission" date="2021-01" db="EMBL/GenBank/DDBJ databases">
        <title>Adiantum capillus-veneris genome.</title>
        <authorList>
            <person name="Fang Y."/>
            <person name="Liao Q."/>
        </authorList>
    </citation>
    <scope>NUCLEOTIDE SEQUENCE</scope>
    <source>
        <strain evidence="4">H3</strain>
        <tissue evidence="4">Leaf</tissue>
    </source>
</reference>
<keyword evidence="1" id="KW-0863">Zinc-finger</keyword>
<dbReference type="InterPro" id="IPR012340">
    <property type="entry name" value="NA-bd_OB-fold"/>
</dbReference>
<dbReference type="AlphaFoldDB" id="A0A9D4UEB9"/>
<dbReference type="Gene3D" id="2.40.50.140">
    <property type="entry name" value="Nucleic acid-binding proteins"/>
    <property type="match status" value="1"/>
</dbReference>
<dbReference type="SUPFAM" id="SSF50249">
    <property type="entry name" value="Nucleic acid-binding proteins"/>
    <property type="match status" value="1"/>
</dbReference>
<proteinExistence type="predicted"/>
<keyword evidence="5" id="KW-1185">Reference proteome</keyword>
<gene>
    <name evidence="4" type="ORF">GOP47_0018864</name>
</gene>
<accession>A0A9D4UEB9</accession>
<dbReference type="Gene3D" id="4.10.60.10">
    <property type="entry name" value="Zinc finger, CCHC-type"/>
    <property type="match status" value="1"/>
</dbReference>
<evidence type="ECO:0000256" key="1">
    <source>
        <dbReference type="PROSITE-ProRule" id="PRU00047"/>
    </source>
</evidence>
<name>A0A9D4UEB9_ADICA</name>
<dbReference type="InterPro" id="IPR036875">
    <property type="entry name" value="Znf_CCHC_sf"/>
</dbReference>
<dbReference type="GO" id="GO:0003676">
    <property type="term" value="F:nucleic acid binding"/>
    <property type="evidence" value="ECO:0007669"/>
    <property type="project" value="InterPro"/>
</dbReference>
<dbReference type="Proteomes" id="UP000886520">
    <property type="component" value="Chromosome 18"/>
</dbReference>
<evidence type="ECO:0000256" key="2">
    <source>
        <dbReference type="SAM" id="MobiDB-lite"/>
    </source>
</evidence>
<feature type="region of interest" description="Disordered" evidence="2">
    <location>
        <begin position="207"/>
        <end position="226"/>
    </location>
</feature>
<comment type="caution">
    <text evidence="4">The sequence shown here is derived from an EMBL/GenBank/DDBJ whole genome shotgun (WGS) entry which is preliminary data.</text>
</comment>
<dbReference type="OrthoDB" id="1701895at2759"/>
<dbReference type="Pfam" id="PF08646">
    <property type="entry name" value="Rep_fac-A_C"/>
    <property type="match status" value="1"/>
</dbReference>
<sequence>MWKQDETVKFQELIQKLLFSQHLFKLKVKEESYNDEQRVKSTVIKSERLDFAAESKFLIDLIGKLSRGEPIGGPTPSATASLNPAYNVNGGSTSVGIASMGHSGGYGGSSYPTSGNPNSGGGSTANTYGTGISCFKCNGPHFARECPNDRGTSQQGGNASGGFNSSGGGSYGVGLNADGPMGSSNSCFKCGQGGHWARDCPGQGGQRTVPSYGGGYGGNPGFNRGF</sequence>
<dbReference type="InterPro" id="IPR013955">
    <property type="entry name" value="Rep_factor-A_C"/>
</dbReference>
<organism evidence="4 5">
    <name type="scientific">Adiantum capillus-veneris</name>
    <name type="common">Maidenhair fern</name>
    <dbReference type="NCBI Taxonomy" id="13818"/>
    <lineage>
        <taxon>Eukaryota</taxon>
        <taxon>Viridiplantae</taxon>
        <taxon>Streptophyta</taxon>
        <taxon>Embryophyta</taxon>
        <taxon>Tracheophyta</taxon>
        <taxon>Polypodiopsida</taxon>
        <taxon>Polypodiidae</taxon>
        <taxon>Polypodiales</taxon>
        <taxon>Pteridineae</taxon>
        <taxon>Pteridaceae</taxon>
        <taxon>Vittarioideae</taxon>
        <taxon>Adiantum</taxon>
    </lineage>
</organism>
<feature type="domain" description="CCHC-type" evidence="3">
    <location>
        <begin position="187"/>
        <end position="201"/>
    </location>
</feature>
<dbReference type="PROSITE" id="PS50158">
    <property type="entry name" value="ZF_CCHC"/>
    <property type="match status" value="1"/>
</dbReference>
<keyword evidence="1" id="KW-0862">Zinc</keyword>
<dbReference type="Pfam" id="PF00098">
    <property type="entry name" value="zf-CCHC"/>
    <property type="match status" value="1"/>
</dbReference>
<dbReference type="SMART" id="SM00343">
    <property type="entry name" value="ZnF_C2HC"/>
    <property type="match status" value="2"/>
</dbReference>
<evidence type="ECO:0000259" key="3">
    <source>
        <dbReference type="PROSITE" id="PS50158"/>
    </source>
</evidence>
<dbReference type="SUPFAM" id="SSF57756">
    <property type="entry name" value="Retrovirus zinc finger-like domains"/>
    <property type="match status" value="2"/>
</dbReference>
<dbReference type="InterPro" id="IPR001878">
    <property type="entry name" value="Znf_CCHC"/>
</dbReference>
<keyword evidence="1" id="KW-0479">Metal-binding</keyword>
<evidence type="ECO:0000313" key="4">
    <source>
        <dbReference type="EMBL" id="KAI5066240.1"/>
    </source>
</evidence>